<dbReference type="NCBIfam" id="TIGR00115">
    <property type="entry name" value="tig"/>
    <property type="match status" value="1"/>
</dbReference>
<comment type="domain">
    <text evidence="12">Consists of 3 domains; the N-terminus binds the ribosome, the middle domain has PPIase activity, while the C-terminus has intrinsic chaperone activity on its own.</text>
</comment>
<evidence type="ECO:0000256" key="6">
    <source>
        <dbReference type="ARBA" id="ARBA00023110"/>
    </source>
</evidence>
<dbReference type="InterPro" id="IPR008880">
    <property type="entry name" value="Trigger_fac_C"/>
</dbReference>
<dbReference type="GO" id="GO:0044183">
    <property type="term" value="F:protein folding chaperone"/>
    <property type="evidence" value="ECO:0007669"/>
    <property type="project" value="TreeGrafter"/>
</dbReference>
<keyword evidence="6 12" id="KW-0697">Rotamase</keyword>
<evidence type="ECO:0000256" key="5">
    <source>
        <dbReference type="ARBA" id="ARBA00022618"/>
    </source>
</evidence>
<dbReference type="Proteomes" id="UP000183208">
    <property type="component" value="Unassembled WGS sequence"/>
</dbReference>
<keyword evidence="7 12" id="KW-0143">Chaperone</keyword>
<dbReference type="Pfam" id="PF05698">
    <property type="entry name" value="Trigger_C"/>
    <property type="match status" value="1"/>
</dbReference>
<dbReference type="Gene3D" id="3.10.50.40">
    <property type="match status" value="1"/>
</dbReference>
<evidence type="ECO:0000313" key="17">
    <source>
        <dbReference type="Proteomes" id="UP000183208"/>
    </source>
</evidence>
<dbReference type="FunFam" id="3.10.50.40:FF:000001">
    <property type="entry name" value="Trigger factor"/>
    <property type="match status" value="1"/>
</dbReference>
<dbReference type="SUPFAM" id="SSF54534">
    <property type="entry name" value="FKBP-like"/>
    <property type="match status" value="1"/>
</dbReference>
<dbReference type="PANTHER" id="PTHR30560:SF3">
    <property type="entry name" value="TRIGGER FACTOR-LIKE PROTEIN TIG, CHLOROPLASTIC"/>
    <property type="match status" value="1"/>
</dbReference>
<dbReference type="GO" id="GO:0005737">
    <property type="term" value="C:cytoplasm"/>
    <property type="evidence" value="ECO:0007669"/>
    <property type="project" value="UniProtKB-SubCell"/>
</dbReference>
<dbReference type="GO" id="GO:0003755">
    <property type="term" value="F:peptidyl-prolyl cis-trans isomerase activity"/>
    <property type="evidence" value="ECO:0007669"/>
    <property type="project" value="UniProtKB-UniRule"/>
</dbReference>
<comment type="catalytic activity">
    <reaction evidence="1 12 13">
        <text>[protein]-peptidylproline (omega=180) = [protein]-peptidylproline (omega=0)</text>
        <dbReference type="Rhea" id="RHEA:16237"/>
        <dbReference type="Rhea" id="RHEA-COMP:10747"/>
        <dbReference type="Rhea" id="RHEA-COMP:10748"/>
        <dbReference type="ChEBI" id="CHEBI:83833"/>
        <dbReference type="ChEBI" id="CHEBI:83834"/>
        <dbReference type="EC" id="5.2.1.8"/>
    </reaction>
</comment>
<dbReference type="SUPFAM" id="SSF102735">
    <property type="entry name" value="Trigger factor ribosome-binding domain"/>
    <property type="match status" value="1"/>
</dbReference>
<keyword evidence="8 12" id="KW-0413">Isomerase</keyword>
<dbReference type="PANTHER" id="PTHR30560">
    <property type="entry name" value="TRIGGER FACTOR CHAPERONE AND PEPTIDYL-PROLYL CIS/TRANS ISOMERASE"/>
    <property type="match status" value="1"/>
</dbReference>
<dbReference type="InterPro" id="IPR036611">
    <property type="entry name" value="Trigger_fac_ribosome-bd_sf"/>
</dbReference>
<dbReference type="PIRSF" id="PIRSF003095">
    <property type="entry name" value="Trigger_factor"/>
    <property type="match status" value="1"/>
</dbReference>
<keyword evidence="12" id="KW-0963">Cytoplasm</keyword>
<dbReference type="InterPro" id="IPR008881">
    <property type="entry name" value="Trigger_fac_ribosome-bd_bac"/>
</dbReference>
<dbReference type="HAMAP" id="MF_00303">
    <property type="entry name" value="Trigger_factor_Tig"/>
    <property type="match status" value="1"/>
</dbReference>
<evidence type="ECO:0000256" key="14">
    <source>
        <dbReference type="RuleBase" id="RU003914"/>
    </source>
</evidence>
<evidence type="ECO:0000256" key="11">
    <source>
        <dbReference type="ARBA" id="ARBA00029986"/>
    </source>
</evidence>
<dbReference type="GO" id="GO:0043022">
    <property type="term" value="F:ribosome binding"/>
    <property type="evidence" value="ECO:0007669"/>
    <property type="project" value="TreeGrafter"/>
</dbReference>
<comment type="subcellular location">
    <subcellularLocation>
        <location evidence="12">Cytoplasm</location>
    </subcellularLocation>
    <text evidence="12">About half TF is bound to the ribosome near the polypeptide exit tunnel while the other half is free in the cytoplasm.</text>
</comment>
<sequence>MQVTETLAEGLKHEFKISVPASDLDAKAGAKLVDLKDKVKLNGFRPGKVPVSHLKKVYGRSVMAETIDQTIRDTNTQIFTDRGFKLATEPKITMPTEQKEVEELLAGKTDLTYTVAIEVVPTIQLADFKSFSVEKPVVDVTDAEVDEAIKRIAEQNRPYAAKTEGAKAANGDRVTISFKGSIDGVPFDGGTGEGIAVVIGAGQFIPGFEEQLVGIGSGETRTLKVTFPKNYASEKLAGQPAEFETTATLIEAPGETEVNDEFAKTLGLESLDKLKEAARERLVAEFAGATRQRVKRALLDRLDDSHKFEAPPSLVGEEFNLMWNSIKAEMESSGKTFADENTTEEAAKEEYQKIADRRVRLGLVLSEIGEKNKITVTDDEVSRAVIERARQMPGREKEVWDYYRSNANALAQLRAPIYEDKVVDFILELANVTEKKVSREELFKDDDDAEKSAA</sequence>
<evidence type="ECO:0000256" key="2">
    <source>
        <dbReference type="ARBA" id="ARBA00005464"/>
    </source>
</evidence>
<dbReference type="EC" id="5.2.1.8" evidence="3 12"/>
<keyword evidence="5 12" id="KW-0132">Cell division</keyword>
<dbReference type="GO" id="GO:0043335">
    <property type="term" value="P:protein unfolding"/>
    <property type="evidence" value="ECO:0007669"/>
    <property type="project" value="TreeGrafter"/>
</dbReference>
<dbReference type="EMBL" id="FNTI01000002">
    <property type="protein sequence ID" value="SEE77027.1"/>
    <property type="molecule type" value="Genomic_DNA"/>
</dbReference>
<dbReference type="InterPro" id="IPR005215">
    <property type="entry name" value="Trig_fac"/>
</dbReference>
<comment type="similarity">
    <text evidence="2 12 14">Belongs to the FKBP-type PPIase family. Tig subfamily.</text>
</comment>
<evidence type="ECO:0000256" key="4">
    <source>
        <dbReference type="ARBA" id="ARBA00016902"/>
    </source>
</evidence>
<name>A0A1M7JNA5_9BRAD</name>
<evidence type="ECO:0000313" key="16">
    <source>
        <dbReference type="EMBL" id="SEE77027.1"/>
    </source>
</evidence>
<dbReference type="GO" id="GO:0051083">
    <property type="term" value="P:'de novo' cotranslational protein folding"/>
    <property type="evidence" value="ECO:0007669"/>
    <property type="project" value="TreeGrafter"/>
</dbReference>
<evidence type="ECO:0000256" key="10">
    <source>
        <dbReference type="ARBA" id="ARBA00024849"/>
    </source>
</evidence>
<evidence type="ECO:0000256" key="9">
    <source>
        <dbReference type="ARBA" id="ARBA00023306"/>
    </source>
</evidence>
<evidence type="ECO:0000259" key="15">
    <source>
        <dbReference type="PROSITE" id="PS50059"/>
    </source>
</evidence>
<organism evidence="16 17">
    <name type="scientific">Bradyrhizobium lablabi</name>
    <dbReference type="NCBI Taxonomy" id="722472"/>
    <lineage>
        <taxon>Bacteria</taxon>
        <taxon>Pseudomonadati</taxon>
        <taxon>Pseudomonadota</taxon>
        <taxon>Alphaproteobacteria</taxon>
        <taxon>Hyphomicrobiales</taxon>
        <taxon>Nitrobacteraceae</taxon>
        <taxon>Bradyrhizobium</taxon>
    </lineage>
</organism>
<dbReference type="InterPro" id="IPR037041">
    <property type="entry name" value="Trigger_fac_C_sf"/>
</dbReference>
<evidence type="ECO:0000256" key="1">
    <source>
        <dbReference type="ARBA" id="ARBA00000971"/>
    </source>
</evidence>
<dbReference type="GO" id="GO:0051301">
    <property type="term" value="P:cell division"/>
    <property type="evidence" value="ECO:0007669"/>
    <property type="project" value="UniProtKB-KW"/>
</dbReference>
<evidence type="ECO:0000256" key="7">
    <source>
        <dbReference type="ARBA" id="ARBA00023186"/>
    </source>
</evidence>
<proteinExistence type="inferred from homology"/>
<evidence type="ECO:0000256" key="12">
    <source>
        <dbReference type="HAMAP-Rule" id="MF_00303"/>
    </source>
</evidence>
<dbReference type="InterPro" id="IPR046357">
    <property type="entry name" value="PPIase_dom_sf"/>
</dbReference>
<reference evidence="16 17" key="1">
    <citation type="submission" date="2016-10" db="EMBL/GenBank/DDBJ databases">
        <authorList>
            <person name="de Groot N.N."/>
        </authorList>
    </citation>
    <scope>NUCLEOTIDE SEQUENCE [LARGE SCALE GENOMIC DNA]</scope>
    <source>
        <strain evidence="16 17">GAS522</strain>
    </source>
</reference>
<accession>A0A1M7JNA5</accession>
<dbReference type="GO" id="GO:0015031">
    <property type="term" value="P:protein transport"/>
    <property type="evidence" value="ECO:0007669"/>
    <property type="project" value="UniProtKB-UniRule"/>
</dbReference>
<dbReference type="SUPFAM" id="SSF109998">
    <property type="entry name" value="Triger factor/SurA peptide-binding domain-like"/>
    <property type="match status" value="1"/>
</dbReference>
<dbReference type="Pfam" id="PF00254">
    <property type="entry name" value="FKBP_C"/>
    <property type="match status" value="1"/>
</dbReference>
<dbReference type="InterPro" id="IPR027304">
    <property type="entry name" value="Trigger_fact/SurA_dom_sf"/>
</dbReference>
<dbReference type="Gene3D" id="1.10.3120.10">
    <property type="entry name" value="Trigger factor, C-terminal domain"/>
    <property type="match status" value="1"/>
</dbReference>
<gene>
    <name evidence="12" type="primary">tig</name>
    <name evidence="16" type="ORF">SAMN05444171_7963</name>
</gene>
<dbReference type="PROSITE" id="PS50059">
    <property type="entry name" value="FKBP_PPIASE"/>
    <property type="match status" value="1"/>
</dbReference>
<feature type="domain" description="PPIase FKBP-type" evidence="15">
    <location>
        <begin position="171"/>
        <end position="250"/>
    </location>
</feature>
<dbReference type="AlphaFoldDB" id="A0A1M7JNA5"/>
<dbReference type="Gene3D" id="3.30.70.1050">
    <property type="entry name" value="Trigger factor ribosome-binding domain"/>
    <property type="match status" value="1"/>
</dbReference>
<keyword evidence="9 12" id="KW-0131">Cell cycle</keyword>
<dbReference type="Pfam" id="PF05697">
    <property type="entry name" value="Trigger_N"/>
    <property type="match status" value="1"/>
</dbReference>
<evidence type="ECO:0000256" key="3">
    <source>
        <dbReference type="ARBA" id="ARBA00013194"/>
    </source>
</evidence>
<dbReference type="RefSeq" id="WP_074832553.1">
    <property type="nucleotide sequence ID" value="NZ_FNTI01000002.1"/>
</dbReference>
<dbReference type="OrthoDB" id="9767721at2"/>
<evidence type="ECO:0000256" key="13">
    <source>
        <dbReference type="PROSITE-ProRule" id="PRU00277"/>
    </source>
</evidence>
<protein>
    <recommendedName>
        <fullName evidence="4 12">Trigger factor</fullName>
        <shortName evidence="12">TF</shortName>
        <ecNumber evidence="3 12">5.2.1.8</ecNumber>
    </recommendedName>
    <alternativeName>
        <fullName evidence="11 12">PPIase</fullName>
    </alternativeName>
</protein>
<comment type="function">
    <text evidence="10 12">Involved in protein export. Acts as a chaperone by maintaining the newly synthesized protein in an open conformation. Functions as a peptidyl-prolyl cis-trans isomerase.</text>
</comment>
<dbReference type="InterPro" id="IPR001179">
    <property type="entry name" value="PPIase_FKBP_dom"/>
</dbReference>
<evidence type="ECO:0000256" key="8">
    <source>
        <dbReference type="ARBA" id="ARBA00023235"/>
    </source>
</evidence>